<evidence type="ECO:0000256" key="1">
    <source>
        <dbReference type="SAM" id="MobiDB-lite"/>
    </source>
</evidence>
<gene>
    <name evidence="2" type="ORF">CPB84DRAFT_1758253</name>
</gene>
<evidence type="ECO:0000313" key="2">
    <source>
        <dbReference type="EMBL" id="KAF8914051.1"/>
    </source>
</evidence>
<protein>
    <submittedName>
        <fullName evidence="2">Uncharacterized protein</fullName>
    </submittedName>
</protein>
<proteinExistence type="predicted"/>
<dbReference type="OrthoDB" id="68090at2759"/>
<name>A0A9P5P3B9_GYMJU</name>
<keyword evidence="3" id="KW-1185">Reference proteome</keyword>
<feature type="region of interest" description="Disordered" evidence="1">
    <location>
        <begin position="33"/>
        <end position="60"/>
    </location>
</feature>
<reference evidence="2" key="1">
    <citation type="submission" date="2020-11" db="EMBL/GenBank/DDBJ databases">
        <authorList>
            <consortium name="DOE Joint Genome Institute"/>
            <person name="Ahrendt S."/>
            <person name="Riley R."/>
            <person name="Andreopoulos W."/>
            <person name="LaButti K."/>
            <person name="Pangilinan J."/>
            <person name="Ruiz-duenas F.J."/>
            <person name="Barrasa J.M."/>
            <person name="Sanchez-Garcia M."/>
            <person name="Camarero S."/>
            <person name="Miyauchi S."/>
            <person name="Serrano A."/>
            <person name="Linde D."/>
            <person name="Babiker R."/>
            <person name="Drula E."/>
            <person name="Ayuso-Fernandez I."/>
            <person name="Pacheco R."/>
            <person name="Padilla G."/>
            <person name="Ferreira P."/>
            <person name="Barriuso J."/>
            <person name="Kellner H."/>
            <person name="Castanera R."/>
            <person name="Alfaro M."/>
            <person name="Ramirez L."/>
            <person name="Pisabarro A.G."/>
            <person name="Kuo A."/>
            <person name="Tritt A."/>
            <person name="Lipzen A."/>
            <person name="He G."/>
            <person name="Yan M."/>
            <person name="Ng V."/>
            <person name="Cullen D."/>
            <person name="Martin F."/>
            <person name="Rosso M.-N."/>
            <person name="Henrissat B."/>
            <person name="Hibbett D."/>
            <person name="Martinez A.T."/>
            <person name="Grigoriev I.V."/>
        </authorList>
    </citation>
    <scope>NUCLEOTIDE SEQUENCE</scope>
    <source>
        <strain evidence="2">AH 44721</strain>
    </source>
</reference>
<comment type="caution">
    <text evidence="2">The sequence shown here is derived from an EMBL/GenBank/DDBJ whole genome shotgun (WGS) entry which is preliminary data.</text>
</comment>
<feature type="region of interest" description="Disordered" evidence="1">
    <location>
        <begin position="223"/>
        <end position="270"/>
    </location>
</feature>
<organism evidence="2 3">
    <name type="scientific">Gymnopilus junonius</name>
    <name type="common">Spectacular rustgill mushroom</name>
    <name type="synonym">Gymnopilus spectabilis subsp. junonius</name>
    <dbReference type="NCBI Taxonomy" id="109634"/>
    <lineage>
        <taxon>Eukaryota</taxon>
        <taxon>Fungi</taxon>
        <taxon>Dikarya</taxon>
        <taxon>Basidiomycota</taxon>
        <taxon>Agaricomycotina</taxon>
        <taxon>Agaricomycetes</taxon>
        <taxon>Agaricomycetidae</taxon>
        <taxon>Agaricales</taxon>
        <taxon>Agaricineae</taxon>
        <taxon>Hymenogastraceae</taxon>
        <taxon>Gymnopilus</taxon>
    </lineage>
</organism>
<accession>A0A9P5P3B9</accession>
<dbReference type="EMBL" id="JADNYJ010000001">
    <property type="protein sequence ID" value="KAF8914051.1"/>
    <property type="molecule type" value="Genomic_DNA"/>
</dbReference>
<dbReference type="AlphaFoldDB" id="A0A9P5P3B9"/>
<sequence>MLHFSLAPAFYIQASQLTIVILLTPNLQPIAMNRPPTSPVRRKNNPILPGFRPSPRPNQRPIGEMTVRELQDRHIFNAKILSSPDASTSTYAQRVLTEQAAIESRLVELDGMEVINKGLRRTTIRGEGDMSVDGPPEPPTSRTLEAKRKALSQFGRNGSTSSGAVGSLGLHEAMELERQAYFQDKERQNRIMEKKKRLGLSLEGEILTRQEREARIWAFMNHKPTESDLEEDDDESDDDDPASWFEDDQDDGRKGQDIVEPDAEDFSDIIRVDENRMRYSTFYEPRDEGD</sequence>
<dbReference type="Proteomes" id="UP000724874">
    <property type="component" value="Unassembled WGS sequence"/>
</dbReference>
<feature type="compositionally biased region" description="Acidic residues" evidence="1">
    <location>
        <begin position="227"/>
        <end position="250"/>
    </location>
</feature>
<evidence type="ECO:0000313" key="3">
    <source>
        <dbReference type="Proteomes" id="UP000724874"/>
    </source>
</evidence>